<evidence type="ECO:0000256" key="1">
    <source>
        <dbReference type="ARBA" id="ARBA00004196"/>
    </source>
</evidence>
<evidence type="ECO:0000256" key="5">
    <source>
        <dbReference type="SAM" id="SignalP"/>
    </source>
</evidence>
<dbReference type="PROSITE" id="PS51257">
    <property type="entry name" value="PROKAR_LIPOPROTEIN"/>
    <property type="match status" value="1"/>
</dbReference>
<dbReference type="Proteomes" id="UP001479933">
    <property type="component" value="Chromosome"/>
</dbReference>
<evidence type="ECO:0000256" key="2">
    <source>
        <dbReference type="ARBA" id="ARBA00010333"/>
    </source>
</evidence>
<dbReference type="Pfam" id="PF00497">
    <property type="entry name" value="SBP_bac_3"/>
    <property type="match status" value="1"/>
</dbReference>
<dbReference type="Gene3D" id="3.40.190.10">
    <property type="entry name" value="Periplasmic binding protein-like II"/>
    <property type="match status" value="2"/>
</dbReference>
<dbReference type="PANTHER" id="PTHR35936">
    <property type="entry name" value="MEMBRANE-BOUND LYTIC MUREIN TRANSGLYCOSYLASE F"/>
    <property type="match status" value="1"/>
</dbReference>
<accession>A0ABZ2U571</accession>
<comment type="similarity">
    <text evidence="2 4">Belongs to the bacterial solute-binding protein 3 family.</text>
</comment>
<comment type="subcellular location">
    <subcellularLocation>
        <location evidence="1">Cell envelope</location>
    </subcellularLocation>
</comment>
<feature type="chain" id="PRO_5047078711" evidence="5">
    <location>
        <begin position="28"/>
        <end position="300"/>
    </location>
</feature>
<dbReference type="RefSeq" id="WP_084247688.1">
    <property type="nucleotide sequence ID" value="NZ_CP136137.1"/>
</dbReference>
<evidence type="ECO:0000313" key="7">
    <source>
        <dbReference type="EMBL" id="WYY08772.1"/>
    </source>
</evidence>
<evidence type="ECO:0000259" key="6">
    <source>
        <dbReference type="SMART" id="SM00062"/>
    </source>
</evidence>
<name>A0ABZ2U571_9ACTN</name>
<dbReference type="SUPFAM" id="SSF53850">
    <property type="entry name" value="Periplasmic binding protein-like II"/>
    <property type="match status" value="1"/>
</dbReference>
<feature type="domain" description="Solute-binding protein family 3/N-terminal" evidence="6">
    <location>
        <begin position="63"/>
        <end position="288"/>
    </location>
</feature>
<evidence type="ECO:0000256" key="4">
    <source>
        <dbReference type="RuleBase" id="RU003744"/>
    </source>
</evidence>
<dbReference type="InterPro" id="IPR018313">
    <property type="entry name" value="SBP_3_CS"/>
</dbReference>
<sequence length="300" mass="30817">MTGRRSRSIPLSLVGLATATLVVGCTAGGEQQTDLTSTPSRSAVTADRELAEAVPAPIRSAGALTVGTSAPYAPMVVASADGTLTGFDVDVLSNVAAVLGLRLDLRQTRFDRILPGVVDHVYDIGSRGFFATLARQRTVDMVSYFRGGTQWAQRAGDSVDPNDACGHTVAAAKGTVQQTVELPAKSKACETVGAKPIKIVAAPTQSDAVRALQEGGADAMSADSVVVATEVHRSNGALTTAGAVFDSQPYGFAIAKGAPLGGVLRSAIQLLIDRGVMASIAERWGLNGLIKTSVINGATI</sequence>
<protein>
    <submittedName>
        <fullName evidence="7">Transporter substrate-binding domain-containing protein</fullName>
    </submittedName>
</protein>
<dbReference type="SMART" id="SM00062">
    <property type="entry name" value="PBPb"/>
    <property type="match status" value="1"/>
</dbReference>
<dbReference type="EMBL" id="CP136137">
    <property type="protein sequence ID" value="WYY08772.1"/>
    <property type="molecule type" value="Genomic_DNA"/>
</dbReference>
<dbReference type="InterPro" id="IPR001638">
    <property type="entry name" value="Solute-binding_3/MltF_N"/>
</dbReference>
<evidence type="ECO:0000313" key="8">
    <source>
        <dbReference type="Proteomes" id="UP001479933"/>
    </source>
</evidence>
<reference evidence="7 8" key="1">
    <citation type="journal article" date="2023" name="Virus Evol.">
        <title>Computational host range prediction-The good, the bad, and the ugly.</title>
        <authorList>
            <person name="Howell A.A."/>
            <person name="Versoza C.J."/>
            <person name="Pfeifer S.P."/>
        </authorList>
    </citation>
    <scope>NUCLEOTIDE SEQUENCE [LARGE SCALE GENOMIC DNA]</scope>
    <source>
        <strain evidence="7 8">1610/1b</strain>
    </source>
</reference>
<keyword evidence="8" id="KW-1185">Reference proteome</keyword>
<keyword evidence="3 5" id="KW-0732">Signal</keyword>
<dbReference type="PANTHER" id="PTHR35936:SF17">
    <property type="entry name" value="ARGININE-BINDING EXTRACELLULAR PROTEIN ARTP"/>
    <property type="match status" value="1"/>
</dbReference>
<feature type="signal peptide" evidence="5">
    <location>
        <begin position="1"/>
        <end position="27"/>
    </location>
</feature>
<organism evidence="7 8">
    <name type="scientific">Gordonia hydrophobica</name>
    <dbReference type="NCBI Taxonomy" id="40516"/>
    <lineage>
        <taxon>Bacteria</taxon>
        <taxon>Bacillati</taxon>
        <taxon>Actinomycetota</taxon>
        <taxon>Actinomycetes</taxon>
        <taxon>Mycobacteriales</taxon>
        <taxon>Gordoniaceae</taxon>
        <taxon>Gordonia</taxon>
    </lineage>
</organism>
<gene>
    <name evidence="7" type="ORF">RVF87_06865</name>
</gene>
<evidence type="ECO:0000256" key="3">
    <source>
        <dbReference type="ARBA" id="ARBA00022729"/>
    </source>
</evidence>
<proteinExistence type="inferred from homology"/>
<dbReference type="PROSITE" id="PS01039">
    <property type="entry name" value="SBP_BACTERIAL_3"/>
    <property type="match status" value="1"/>
</dbReference>